<dbReference type="AlphaFoldDB" id="A0A4P6WF52"/>
<accession>A0A4P6WF52</accession>
<evidence type="ECO:0000313" key="1">
    <source>
        <dbReference type="EMBL" id="QBM21297.1"/>
    </source>
</evidence>
<sequence>MKKAHTLPHQSFVVICCVVNCYTFRRLDVKMTEKHAGVNTKIIVKGEEYSANVKKIHISLK</sequence>
<organism evidence="1 2">
    <name type="scientific">Citrobacter arsenatis</name>
    <dbReference type="NCBI Taxonomy" id="2546350"/>
    <lineage>
        <taxon>Bacteria</taxon>
        <taxon>Pseudomonadati</taxon>
        <taxon>Pseudomonadota</taxon>
        <taxon>Gammaproteobacteria</taxon>
        <taxon>Enterobacterales</taxon>
        <taxon>Enterobacteriaceae</taxon>
        <taxon>Citrobacter</taxon>
    </lineage>
</organism>
<dbReference type="KEGG" id="cars:E1B03_02125"/>
<proteinExistence type="predicted"/>
<dbReference type="Proteomes" id="UP000293850">
    <property type="component" value="Chromosome"/>
</dbReference>
<dbReference type="EMBL" id="CP037864">
    <property type="protein sequence ID" value="QBM21297.1"/>
    <property type="molecule type" value="Genomic_DNA"/>
</dbReference>
<reference evidence="1 2" key="1">
    <citation type="submission" date="2019-03" db="EMBL/GenBank/DDBJ databases">
        <title>Complete genome sequence of an arsenate-respiring bacteria, Citrobacter sp. LY-1.</title>
        <authorList>
            <person name="Wang H."/>
            <person name="Liu Y."/>
            <person name="Li Q."/>
            <person name="Huang J."/>
        </authorList>
    </citation>
    <scope>NUCLEOTIDE SEQUENCE [LARGE SCALE GENOMIC DNA]</scope>
    <source>
        <strain evidence="1 2">LY-1</strain>
    </source>
</reference>
<name>A0A4P6WF52_9ENTR</name>
<evidence type="ECO:0000313" key="2">
    <source>
        <dbReference type="Proteomes" id="UP000293850"/>
    </source>
</evidence>
<keyword evidence="2" id="KW-1185">Reference proteome</keyword>
<protein>
    <submittedName>
        <fullName evidence="1">Uncharacterized protein</fullName>
    </submittedName>
</protein>
<gene>
    <name evidence="1" type="ORF">E1B03_02125</name>
</gene>